<dbReference type="PRINTS" id="PR00834">
    <property type="entry name" value="PROTEASES2C"/>
</dbReference>
<comment type="caution">
    <text evidence="4">The sequence shown here is derived from an EMBL/GenBank/DDBJ whole genome shotgun (WGS) entry which is preliminary data.</text>
</comment>
<dbReference type="InterPro" id="IPR009003">
    <property type="entry name" value="Peptidase_S1_PA"/>
</dbReference>
<protein>
    <submittedName>
        <fullName evidence="4">Trypsin-like peptidase domain-containing protein</fullName>
    </submittedName>
</protein>
<dbReference type="GO" id="GO:0004252">
    <property type="term" value="F:serine-type endopeptidase activity"/>
    <property type="evidence" value="ECO:0007669"/>
    <property type="project" value="InterPro"/>
</dbReference>
<dbReference type="RefSeq" id="WP_212533743.1">
    <property type="nucleotide sequence ID" value="NZ_JAGSOG010000418.1"/>
</dbReference>
<accession>A0A941IWG0</accession>
<dbReference type="EMBL" id="JAGSOG010000418">
    <property type="protein sequence ID" value="MBR7839306.1"/>
    <property type="molecule type" value="Genomic_DNA"/>
</dbReference>
<gene>
    <name evidence="4" type="ORF">KDL01_38955</name>
</gene>
<dbReference type="Pfam" id="PF13180">
    <property type="entry name" value="PDZ_2"/>
    <property type="match status" value="1"/>
</dbReference>
<dbReference type="Gene3D" id="2.30.42.10">
    <property type="match status" value="1"/>
</dbReference>
<dbReference type="PROSITE" id="PS50106">
    <property type="entry name" value="PDZ"/>
    <property type="match status" value="1"/>
</dbReference>
<dbReference type="Gene3D" id="2.40.10.120">
    <property type="match status" value="1"/>
</dbReference>
<dbReference type="Proteomes" id="UP000675781">
    <property type="component" value="Unassembled WGS sequence"/>
</dbReference>
<dbReference type="InterPro" id="IPR001478">
    <property type="entry name" value="PDZ"/>
</dbReference>
<evidence type="ECO:0000256" key="1">
    <source>
        <dbReference type="ARBA" id="ARBA00022670"/>
    </source>
</evidence>
<dbReference type="InterPro" id="IPR051201">
    <property type="entry name" value="Chloro_Bact_Ser_Proteases"/>
</dbReference>
<dbReference type="InterPro" id="IPR001940">
    <property type="entry name" value="Peptidase_S1C"/>
</dbReference>
<evidence type="ECO:0000313" key="4">
    <source>
        <dbReference type="EMBL" id="MBR7839306.1"/>
    </source>
</evidence>
<dbReference type="AlphaFoldDB" id="A0A941IWG0"/>
<dbReference type="SUPFAM" id="SSF50156">
    <property type="entry name" value="PDZ domain-like"/>
    <property type="match status" value="1"/>
</dbReference>
<proteinExistence type="predicted"/>
<evidence type="ECO:0000259" key="3">
    <source>
        <dbReference type="PROSITE" id="PS50106"/>
    </source>
</evidence>
<dbReference type="GO" id="GO:0006508">
    <property type="term" value="P:proteolysis"/>
    <property type="evidence" value="ECO:0007669"/>
    <property type="project" value="UniProtKB-KW"/>
</dbReference>
<evidence type="ECO:0000313" key="5">
    <source>
        <dbReference type="Proteomes" id="UP000675781"/>
    </source>
</evidence>
<dbReference type="InterPro" id="IPR036034">
    <property type="entry name" value="PDZ_sf"/>
</dbReference>
<dbReference type="Pfam" id="PF13365">
    <property type="entry name" value="Trypsin_2"/>
    <property type="match status" value="1"/>
</dbReference>
<organism evidence="4 5">
    <name type="scientific">Actinospica durhamensis</name>
    <dbReference type="NCBI Taxonomy" id="1508375"/>
    <lineage>
        <taxon>Bacteria</taxon>
        <taxon>Bacillati</taxon>
        <taxon>Actinomycetota</taxon>
        <taxon>Actinomycetes</taxon>
        <taxon>Catenulisporales</taxon>
        <taxon>Actinospicaceae</taxon>
        <taxon>Actinospica</taxon>
    </lineage>
</organism>
<name>A0A941IWG0_9ACTN</name>
<keyword evidence="1" id="KW-0645">Protease</keyword>
<dbReference type="SMART" id="SM00228">
    <property type="entry name" value="PDZ"/>
    <property type="match status" value="1"/>
</dbReference>
<dbReference type="PANTHER" id="PTHR43343">
    <property type="entry name" value="PEPTIDASE S12"/>
    <property type="match status" value="1"/>
</dbReference>
<evidence type="ECO:0000256" key="2">
    <source>
        <dbReference type="ARBA" id="ARBA00022801"/>
    </source>
</evidence>
<feature type="domain" description="PDZ" evidence="3">
    <location>
        <begin position="252"/>
        <end position="340"/>
    </location>
</feature>
<reference evidence="4" key="1">
    <citation type="submission" date="2021-04" db="EMBL/GenBank/DDBJ databases">
        <title>Genome based classification of Actinospica acidithermotolerans sp. nov., an actinobacterium isolated from an Indonesian hot spring.</title>
        <authorList>
            <person name="Kusuma A.B."/>
            <person name="Putra K.E."/>
            <person name="Nafisah S."/>
            <person name="Loh J."/>
            <person name="Nouioui I."/>
            <person name="Goodfellow M."/>
        </authorList>
    </citation>
    <scope>NUCLEOTIDE SEQUENCE</scope>
    <source>
        <strain evidence="4">CSCA 57</strain>
    </source>
</reference>
<keyword evidence="2" id="KW-0378">Hydrolase</keyword>
<dbReference type="PROSITE" id="PS51257">
    <property type="entry name" value="PROKAR_LIPOPROTEIN"/>
    <property type="match status" value="1"/>
</dbReference>
<dbReference type="PANTHER" id="PTHR43343:SF3">
    <property type="entry name" value="PROTEASE DO-LIKE 8, CHLOROPLASTIC"/>
    <property type="match status" value="1"/>
</dbReference>
<keyword evidence="5" id="KW-1185">Reference proteome</keyword>
<sequence length="356" mass="34906">MLHRRLVAWGVAGAVAVGGGLLGGCSSSSSSSSTPSSNATVSVQGGASDLQSNYESVISTVMPSVVQINTTSELGSGIVLDSKGDIVTNNHVVAGSTSFKVTLSTSSQSYAATLVAGFPQGDLAVIKLTDPPSGLRPAQFADSSKLTVGQIVLAMGNPIGLSSSATNGIISATGRTVTEPQSDNTPAATLTDMIQTSAAINPGNSGGALVDLTGAVVGIPTLTAVDPELGGAFPGIGFAIASNTAKDIADQIVEHGKVVDSGLASLGITGRTVVNTNAQPVGVGVVSTTAGGPAADAGIVAGDVIVSLDNTAVTSLAQMQELLATLSPGDKVPVGLIKADGSKPTVNVTLGTLSTS</sequence>
<dbReference type="SUPFAM" id="SSF50494">
    <property type="entry name" value="Trypsin-like serine proteases"/>
    <property type="match status" value="1"/>
</dbReference>